<feature type="binding site" evidence="10">
    <location>
        <position position="39"/>
    </location>
    <ligand>
        <name>ATP</name>
        <dbReference type="ChEBI" id="CHEBI:30616"/>
    </ligand>
</feature>
<dbReference type="PANTHER" id="PTHR43289">
    <property type="entry name" value="MITOGEN-ACTIVATED PROTEIN KINASE KINASE KINASE 20-RELATED"/>
    <property type="match status" value="1"/>
</dbReference>
<evidence type="ECO:0000256" key="7">
    <source>
        <dbReference type="ARBA" id="ARBA00022840"/>
    </source>
</evidence>
<keyword evidence="2" id="KW-0723">Serine/threonine-protein kinase</keyword>
<keyword evidence="12" id="KW-0812">Transmembrane</keyword>
<dbReference type="GO" id="GO:0004674">
    <property type="term" value="F:protein serine/threonine kinase activity"/>
    <property type="evidence" value="ECO:0007669"/>
    <property type="project" value="UniProtKB-KW"/>
</dbReference>
<dbReference type="CDD" id="cd14014">
    <property type="entry name" value="STKc_PknB_like"/>
    <property type="match status" value="1"/>
</dbReference>
<evidence type="ECO:0000256" key="9">
    <source>
        <dbReference type="ARBA" id="ARBA00048679"/>
    </source>
</evidence>
<keyword evidence="7 10" id="KW-0067">ATP-binding</keyword>
<evidence type="ECO:0000256" key="5">
    <source>
        <dbReference type="ARBA" id="ARBA00022741"/>
    </source>
</evidence>
<proteinExistence type="predicted"/>
<keyword evidence="12" id="KW-1133">Transmembrane helix</keyword>
<protein>
    <recommendedName>
        <fullName evidence="1">non-specific serine/threonine protein kinase</fullName>
        <ecNumber evidence="1">2.7.11.1</ecNumber>
    </recommendedName>
</protein>
<dbReference type="PROSITE" id="PS00107">
    <property type="entry name" value="PROTEIN_KINASE_ATP"/>
    <property type="match status" value="1"/>
</dbReference>
<dbReference type="GO" id="GO:0005524">
    <property type="term" value="F:ATP binding"/>
    <property type="evidence" value="ECO:0007669"/>
    <property type="project" value="UniProtKB-UniRule"/>
</dbReference>
<dbReference type="CDD" id="cd06577">
    <property type="entry name" value="PASTA_pknB"/>
    <property type="match status" value="4"/>
</dbReference>
<feature type="domain" description="PASTA" evidence="14">
    <location>
        <begin position="552"/>
        <end position="620"/>
    </location>
</feature>
<comment type="catalytic activity">
    <reaction evidence="8">
        <text>L-threonyl-[protein] + ATP = O-phospho-L-threonyl-[protein] + ADP + H(+)</text>
        <dbReference type="Rhea" id="RHEA:46608"/>
        <dbReference type="Rhea" id="RHEA-COMP:11060"/>
        <dbReference type="Rhea" id="RHEA-COMP:11605"/>
        <dbReference type="ChEBI" id="CHEBI:15378"/>
        <dbReference type="ChEBI" id="CHEBI:30013"/>
        <dbReference type="ChEBI" id="CHEBI:30616"/>
        <dbReference type="ChEBI" id="CHEBI:61977"/>
        <dbReference type="ChEBI" id="CHEBI:456216"/>
        <dbReference type="EC" id="2.7.11.1"/>
    </reaction>
</comment>
<feature type="region of interest" description="Disordered" evidence="11">
    <location>
        <begin position="321"/>
        <end position="351"/>
    </location>
</feature>
<gene>
    <name evidence="15" type="primary">pknB_2</name>
    <name evidence="15" type="ORF">LC603019_00937</name>
</gene>
<organism evidence="15 16">
    <name type="scientific">Lawsonella clevelandensis</name>
    <dbReference type="NCBI Taxonomy" id="1528099"/>
    <lineage>
        <taxon>Bacteria</taxon>
        <taxon>Bacillati</taxon>
        <taxon>Actinomycetota</taxon>
        <taxon>Actinomycetes</taxon>
        <taxon>Mycobacteriales</taxon>
        <taxon>Lawsonellaceae</taxon>
        <taxon>Lawsonella</taxon>
    </lineage>
</organism>
<dbReference type="InterPro" id="IPR011009">
    <property type="entry name" value="Kinase-like_dom_sf"/>
</dbReference>
<dbReference type="FunFam" id="3.30.200.20:FF:000035">
    <property type="entry name" value="Serine/threonine protein kinase Stk1"/>
    <property type="match status" value="1"/>
</dbReference>
<dbReference type="PROSITE" id="PS00108">
    <property type="entry name" value="PROTEIN_KINASE_ST"/>
    <property type="match status" value="1"/>
</dbReference>
<dbReference type="PROSITE" id="PS51178">
    <property type="entry name" value="PASTA"/>
    <property type="match status" value="3"/>
</dbReference>
<dbReference type="PANTHER" id="PTHR43289:SF6">
    <property type="entry name" value="SERINE_THREONINE-PROTEIN KINASE NEKL-3"/>
    <property type="match status" value="1"/>
</dbReference>
<dbReference type="InterPro" id="IPR008271">
    <property type="entry name" value="Ser/Thr_kinase_AS"/>
</dbReference>
<keyword evidence="5 10" id="KW-0547">Nucleotide-binding</keyword>
<dbReference type="EC" id="2.7.11.1" evidence="1"/>
<dbReference type="RefSeq" id="WP_148417669.1">
    <property type="nucleotide sequence ID" value="NZ_LR584267.1"/>
</dbReference>
<keyword evidence="6 15" id="KW-0418">Kinase</keyword>
<name>A0A5E3ZYB7_9ACTN</name>
<dbReference type="PROSITE" id="PS50011">
    <property type="entry name" value="PROTEIN_KINASE_DOM"/>
    <property type="match status" value="1"/>
</dbReference>
<keyword evidence="16" id="KW-1185">Reference proteome</keyword>
<reference evidence="15 16" key="1">
    <citation type="submission" date="2019-04" db="EMBL/GenBank/DDBJ databases">
        <authorList>
            <person name="Seth-Smith MB H."/>
            <person name="Seth-Smith H."/>
        </authorList>
    </citation>
    <scope>NUCLEOTIDE SEQUENCE [LARGE SCALE GENOMIC DNA]</scope>
    <source>
        <strain evidence="15">USB-603019</strain>
    </source>
</reference>
<feature type="region of interest" description="Disordered" evidence="11">
    <location>
        <begin position="586"/>
        <end position="605"/>
    </location>
</feature>
<evidence type="ECO:0000256" key="10">
    <source>
        <dbReference type="PROSITE-ProRule" id="PRU10141"/>
    </source>
</evidence>
<feature type="domain" description="PASTA" evidence="14">
    <location>
        <begin position="685"/>
        <end position="754"/>
    </location>
</feature>
<keyword evidence="3" id="KW-0808">Transferase</keyword>
<feature type="domain" description="Protein kinase" evidence="13">
    <location>
        <begin position="10"/>
        <end position="275"/>
    </location>
</feature>
<evidence type="ECO:0000256" key="4">
    <source>
        <dbReference type="ARBA" id="ARBA00022737"/>
    </source>
</evidence>
<dbReference type="FunFam" id="1.10.510.10:FF:000021">
    <property type="entry name" value="Serine/threonine protein kinase"/>
    <property type="match status" value="1"/>
</dbReference>
<dbReference type="SMART" id="SM00740">
    <property type="entry name" value="PASTA"/>
    <property type="match status" value="4"/>
</dbReference>
<dbReference type="InterPro" id="IPR017441">
    <property type="entry name" value="Protein_kinase_ATP_BS"/>
</dbReference>
<evidence type="ECO:0000256" key="2">
    <source>
        <dbReference type="ARBA" id="ARBA00022527"/>
    </source>
</evidence>
<keyword evidence="4" id="KW-0677">Repeat</keyword>
<dbReference type="GO" id="GO:0045717">
    <property type="term" value="P:negative regulation of fatty acid biosynthetic process"/>
    <property type="evidence" value="ECO:0007669"/>
    <property type="project" value="UniProtKB-ARBA"/>
</dbReference>
<evidence type="ECO:0000256" key="8">
    <source>
        <dbReference type="ARBA" id="ARBA00047899"/>
    </source>
</evidence>
<sequence>MITGRLNGRYELGEALGYGGMSEVRAARDTLLNRDVAIKILRKDLARDHNFLERFRREARNSARLNHPNIVAIYDTGESVTEDGTLAYIVMERLGGRTLRELVGTEGALPMKQALKLVAQVANALDYSHQMGIVHRDIKPANIMLTVTGTPKVMDFGISRAADDMQSLTQTATVFGTAQYISPEHAMGHNIDYRADIYALGCVLYECLTGQPPFQAETAVAVACKHVQDAPVPPSQLRPEISPELDAVVLKALEKRPEDRFANAGEFQAALENILGEQVASRVQLPDYQKMGATLAADTAPTESFATATSILPIQVRPLDKLDSEDNEGDGNGSLAGLAAPGRPDDPYNAPATAQLGAAGAAGAVGAAGAAGAAAWDAAHGGYNDSYPDAYPAQAGYPGYGPAGAGGWGGAGTAGVASFDYGDGPRRSDGAQAGSRSNVEERSGSTSGGKKRGRTALIAVASVLGLLLAGTGVYYGVVTNPNVNMAAYSNLQDYQGRDARPIYDSLVKDGYTVNVVTNYMRTQTNGTIIRTNPPAGSKVNKETPITIYVATGGEPIEVPDVAGKSVDEARTALLLLGIPVESATKVRPSERSKKGNVIGTSTPAGENIPPNKSIQIYVGSGRPAVRMPSVIGDKVNVAKEKVTKAKLKVRVQMTKSSKPRGTVVSLKNANQDLSEGDTVTLVVSDGSLIVMPNLVGETVTSARRMLEEAGWDGQLNRSHASTLNIARIGRVAQQYPAAGAEVDKDSAVSITVYELNLP</sequence>
<feature type="domain" description="PASTA" evidence="14">
    <location>
        <begin position="479"/>
        <end position="551"/>
    </location>
</feature>
<dbReference type="Gene3D" id="3.30.10.20">
    <property type="match status" value="4"/>
</dbReference>
<feature type="region of interest" description="Disordered" evidence="11">
    <location>
        <begin position="420"/>
        <end position="451"/>
    </location>
</feature>
<dbReference type="AlphaFoldDB" id="A0A5E3ZYB7"/>
<dbReference type="EMBL" id="LR584267">
    <property type="protein sequence ID" value="VHO00682.1"/>
    <property type="molecule type" value="Genomic_DNA"/>
</dbReference>
<dbReference type="Pfam" id="PF03793">
    <property type="entry name" value="PASTA"/>
    <property type="match status" value="4"/>
</dbReference>
<dbReference type="InterPro" id="IPR000719">
    <property type="entry name" value="Prot_kinase_dom"/>
</dbReference>
<dbReference type="Gene3D" id="1.10.510.10">
    <property type="entry name" value="Transferase(Phosphotransferase) domain 1"/>
    <property type="match status" value="1"/>
</dbReference>
<dbReference type="Gene3D" id="3.30.200.20">
    <property type="entry name" value="Phosphorylase Kinase, domain 1"/>
    <property type="match status" value="1"/>
</dbReference>
<evidence type="ECO:0000259" key="14">
    <source>
        <dbReference type="PROSITE" id="PS51178"/>
    </source>
</evidence>
<evidence type="ECO:0000259" key="13">
    <source>
        <dbReference type="PROSITE" id="PS50011"/>
    </source>
</evidence>
<dbReference type="Proteomes" id="UP000324288">
    <property type="component" value="Chromosome"/>
</dbReference>
<comment type="catalytic activity">
    <reaction evidence="9">
        <text>L-seryl-[protein] + ATP = O-phospho-L-seryl-[protein] + ADP + H(+)</text>
        <dbReference type="Rhea" id="RHEA:17989"/>
        <dbReference type="Rhea" id="RHEA-COMP:9863"/>
        <dbReference type="Rhea" id="RHEA-COMP:11604"/>
        <dbReference type="ChEBI" id="CHEBI:15378"/>
        <dbReference type="ChEBI" id="CHEBI:29999"/>
        <dbReference type="ChEBI" id="CHEBI:30616"/>
        <dbReference type="ChEBI" id="CHEBI:83421"/>
        <dbReference type="ChEBI" id="CHEBI:456216"/>
        <dbReference type="EC" id="2.7.11.1"/>
    </reaction>
</comment>
<evidence type="ECO:0000256" key="6">
    <source>
        <dbReference type="ARBA" id="ARBA00022777"/>
    </source>
</evidence>
<evidence type="ECO:0000256" key="3">
    <source>
        <dbReference type="ARBA" id="ARBA00022679"/>
    </source>
</evidence>
<evidence type="ECO:0000256" key="1">
    <source>
        <dbReference type="ARBA" id="ARBA00012513"/>
    </source>
</evidence>
<dbReference type="SUPFAM" id="SSF56112">
    <property type="entry name" value="Protein kinase-like (PK-like)"/>
    <property type="match status" value="1"/>
</dbReference>
<evidence type="ECO:0000256" key="11">
    <source>
        <dbReference type="SAM" id="MobiDB-lite"/>
    </source>
</evidence>
<dbReference type="Pfam" id="PF00069">
    <property type="entry name" value="Pkinase"/>
    <property type="match status" value="1"/>
</dbReference>
<dbReference type="SMART" id="SM00220">
    <property type="entry name" value="S_TKc"/>
    <property type="match status" value="1"/>
</dbReference>
<evidence type="ECO:0000313" key="15">
    <source>
        <dbReference type="EMBL" id="VHO00682.1"/>
    </source>
</evidence>
<evidence type="ECO:0000313" key="16">
    <source>
        <dbReference type="Proteomes" id="UP000324288"/>
    </source>
</evidence>
<keyword evidence="12" id="KW-0472">Membrane</keyword>
<accession>A0A5E3ZYB7</accession>
<dbReference type="InterPro" id="IPR005543">
    <property type="entry name" value="PASTA_dom"/>
</dbReference>
<feature type="transmembrane region" description="Helical" evidence="12">
    <location>
        <begin position="456"/>
        <end position="477"/>
    </location>
</feature>
<evidence type="ECO:0000256" key="12">
    <source>
        <dbReference type="SAM" id="Phobius"/>
    </source>
</evidence>